<dbReference type="AlphaFoldDB" id="A0A4R5PNL1"/>
<feature type="transmembrane region" description="Helical" evidence="2">
    <location>
        <begin position="532"/>
        <end position="552"/>
    </location>
</feature>
<name>A0A4R5PNL1_9HYPH</name>
<keyword evidence="2" id="KW-0812">Transmembrane</keyword>
<reference evidence="5 6" key="1">
    <citation type="journal article" date="2013" name="Int. J. Syst. Evol. Microbiol.">
        <title>Hoeflea suaedae sp. nov., an endophytic bacterium isolated from the root of the halophyte Suaeda maritima.</title>
        <authorList>
            <person name="Chung E.J."/>
            <person name="Park J.A."/>
            <person name="Pramanik P."/>
            <person name="Bibi F."/>
            <person name="Jeon C.O."/>
            <person name="Chung Y.R."/>
        </authorList>
    </citation>
    <scope>NUCLEOTIDE SEQUENCE [LARGE SCALE GENOMIC DNA]</scope>
    <source>
        <strain evidence="5 6">YC6898</strain>
    </source>
</reference>
<dbReference type="Pfam" id="PF20990">
    <property type="entry name" value="DUF2207_C"/>
    <property type="match status" value="2"/>
</dbReference>
<dbReference type="EMBL" id="SMSI01000001">
    <property type="protein sequence ID" value="TDH38642.1"/>
    <property type="molecule type" value="Genomic_DNA"/>
</dbReference>
<dbReference type="Pfam" id="PF09972">
    <property type="entry name" value="DUF2207"/>
    <property type="match status" value="1"/>
</dbReference>
<protein>
    <submittedName>
        <fullName evidence="5">DUF2207 domain-containing protein</fullName>
    </submittedName>
</protein>
<feature type="domain" description="Predicted membrane protein YciQ-like C-terminal" evidence="4">
    <location>
        <begin position="351"/>
        <end position="515"/>
    </location>
</feature>
<dbReference type="SUPFAM" id="SSF103473">
    <property type="entry name" value="MFS general substrate transporter"/>
    <property type="match status" value="1"/>
</dbReference>
<feature type="transmembrane region" description="Helical" evidence="2">
    <location>
        <begin position="558"/>
        <end position="578"/>
    </location>
</feature>
<feature type="region of interest" description="Disordered" evidence="1">
    <location>
        <begin position="693"/>
        <end position="722"/>
    </location>
</feature>
<evidence type="ECO:0000256" key="2">
    <source>
        <dbReference type="SAM" id="Phobius"/>
    </source>
</evidence>
<feature type="transmembrane region" description="Helical" evidence="2">
    <location>
        <begin position="315"/>
        <end position="333"/>
    </location>
</feature>
<feature type="transmembrane region" description="Helical" evidence="2">
    <location>
        <begin position="75"/>
        <end position="95"/>
    </location>
</feature>
<accession>A0A4R5PNL1</accession>
<evidence type="ECO:0000313" key="6">
    <source>
        <dbReference type="Proteomes" id="UP000295131"/>
    </source>
</evidence>
<evidence type="ECO:0000256" key="1">
    <source>
        <dbReference type="SAM" id="MobiDB-lite"/>
    </source>
</evidence>
<gene>
    <name evidence="5" type="ORF">E2A64_05960</name>
</gene>
<keyword evidence="6" id="KW-1185">Reference proteome</keyword>
<feature type="transmembrane region" description="Helical" evidence="2">
    <location>
        <begin position="498"/>
        <end position="520"/>
    </location>
</feature>
<dbReference type="InterPro" id="IPR048389">
    <property type="entry name" value="YciQ-like_C"/>
</dbReference>
<evidence type="ECO:0000259" key="4">
    <source>
        <dbReference type="Pfam" id="PF20990"/>
    </source>
</evidence>
<evidence type="ECO:0000313" key="5">
    <source>
        <dbReference type="EMBL" id="TDH38642.1"/>
    </source>
</evidence>
<feature type="domain" description="DUF2207" evidence="3">
    <location>
        <begin position="106"/>
        <end position="295"/>
    </location>
</feature>
<keyword evidence="2" id="KW-1133">Transmembrane helix</keyword>
<sequence>MSITSRPSRKASNSRSVRMASPSRKNRPIAYISIHNSARPGFETKPGFICLDELNWQGLAVDSHVSQGWSSKMRFLAGCLMAVLFLVGSILPVTAQDAGGHTGELIRNYHADILVQQSGTLDVTETITVMAEGDRIRRGIFRDIPLKTFTYGGLWEKNGFKLLAVERDGQPETYRTEWNGRFLRIYLGRESVLLRPGVHTYTIRYETTRQLRYFDDYDEVYWNVTGNFWAFPILRASATVYLPDGAVARQAKAYTGAYGTEGADYTGGATGGAEVRFEATRPLDVEEGLTVAVGFTKGVVALQEQTAGSIFSANIGYVILFVAGILLPLYYLFAWFRVGRDPPGPPVIPLFHPPEDMEPAAVSYAHFNGFKSSGTKDFSFIAALLSLGVKKRLVIDDPDYGSVRFRRGKATVQGGLPHGERALYDKLLGSRESIELNKANGKTLLSARSAFQSAIRSRHSGKFYRLNMGWFILGLVVFIPLLILGLATQSPPDAASTYLVPALITAIFGSIAFYIGLGMWTDGIGGNFRHSVAGLLMAIGCLVLAAGLSVMIFADGIFWYRVLGVLLMFNVAFAALMVRLLGAPTKKGVDVLNGIEGFKLYLTTAETNRLNMRDAPELSEELFERYLPYAAGLGVEEPWTDAWAAQMRRMSPAQASAYRPGWYRGRSSWSTEGLGRATAASVAAVSSAMASAMPAPKSSSGSSGGGGGFSGGGGGGGGGGGW</sequence>
<proteinExistence type="predicted"/>
<organism evidence="5 6">
    <name type="scientific">Pseudohoeflea suaedae</name>
    <dbReference type="NCBI Taxonomy" id="877384"/>
    <lineage>
        <taxon>Bacteria</taxon>
        <taxon>Pseudomonadati</taxon>
        <taxon>Pseudomonadota</taxon>
        <taxon>Alphaproteobacteria</taxon>
        <taxon>Hyphomicrobiales</taxon>
        <taxon>Rhizobiaceae</taxon>
        <taxon>Pseudohoeflea</taxon>
    </lineage>
</organism>
<evidence type="ECO:0000259" key="3">
    <source>
        <dbReference type="Pfam" id="PF09972"/>
    </source>
</evidence>
<dbReference type="InterPro" id="IPR036259">
    <property type="entry name" value="MFS_trans_sf"/>
</dbReference>
<feature type="region of interest" description="Disordered" evidence="1">
    <location>
        <begin position="1"/>
        <end position="24"/>
    </location>
</feature>
<comment type="caution">
    <text evidence="5">The sequence shown here is derived from an EMBL/GenBank/DDBJ whole genome shotgun (WGS) entry which is preliminary data.</text>
</comment>
<feature type="domain" description="Predicted membrane protein YciQ-like C-terminal" evidence="4">
    <location>
        <begin position="536"/>
        <end position="641"/>
    </location>
</feature>
<dbReference type="Proteomes" id="UP000295131">
    <property type="component" value="Unassembled WGS sequence"/>
</dbReference>
<feature type="transmembrane region" description="Helical" evidence="2">
    <location>
        <begin position="466"/>
        <end position="486"/>
    </location>
</feature>
<feature type="compositionally biased region" description="Polar residues" evidence="1">
    <location>
        <begin position="1"/>
        <end position="16"/>
    </location>
</feature>
<feature type="compositionally biased region" description="Gly residues" evidence="1">
    <location>
        <begin position="702"/>
        <end position="722"/>
    </location>
</feature>
<keyword evidence="2" id="KW-0472">Membrane</keyword>
<dbReference type="InterPro" id="IPR018702">
    <property type="entry name" value="DUF2207"/>
</dbReference>